<dbReference type="KEGG" id="spir:CWM47_25045"/>
<evidence type="ECO:0000313" key="2">
    <source>
        <dbReference type="EMBL" id="AUD04818.1"/>
    </source>
</evidence>
<dbReference type="InterPro" id="IPR013728">
    <property type="entry name" value="BT_3987-like_N"/>
</dbReference>
<evidence type="ECO:0000259" key="1">
    <source>
        <dbReference type="Pfam" id="PF08522"/>
    </source>
</evidence>
<evidence type="ECO:0000313" key="3">
    <source>
        <dbReference type="Proteomes" id="UP000232883"/>
    </source>
</evidence>
<dbReference type="AlphaFoldDB" id="A0A2K8Z4P5"/>
<proteinExistence type="predicted"/>
<protein>
    <recommendedName>
        <fullName evidence="1">BT-3987-like N-terminal domain-containing protein</fullName>
    </recommendedName>
</protein>
<gene>
    <name evidence="2" type="ORF">CWM47_25045</name>
</gene>
<organism evidence="2 3">
    <name type="scientific">Spirosoma pollinicola</name>
    <dbReference type="NCBI Taxonomy" id="2057025"/>
    <lineage>
        <taxon>Bacteria</taxon>
        <taxon>Pseudomonadati</taxon>
        <taxon>Bacteroidota</taxon>
        <taxon>Cytophagia</taxon>
        <taxon>Cytophagales</taxon>
        <taxon>Cytophagaceae</taxon>
        <taxon>Spirosoma</taxon>
    </lineage>
</organism>
<feature type="domain" description="BT-3987-like N-terminal" evidence="1">
    <location>
        <begin position="50"/>
        <end position="162"/>
    </location>
</feature>
<dbReference type="Gene3D" id="2.60.40.1740">
    <property type="entry name" value="hypothetical protein (bacova_03559)"/>
    <property type="match status" value="1"/>
</dbReference>
<name>A0A2K8Z4P5_9BACT</name>
<sequence>MPTQNKQTTMNKLCSIIVAASLAVGLISCLKDDEHFVDFAGVGYVAEIPYVANRSILKTVTVGATSTSLVAPVDINIASPTPPTQDVPVTVAIDQTALTAYNTANKTAYTILPAAAYQLSNPMVTVAAGQRIATVNVNFVGTQIPATGGPYAVPISITTVPSNVIISANYHTQILVVSLTK</sequence>
<dbReference type="Proteomes" id="UP000232883">
    <property type="component" value="Chromosome"/>
</dbReference>
<dbReference type="EMBL" id="CP025096">
    <property type="protein sequence ID" value="AUD04818.1"/>
    <property type="molecule type" value="Genomic_DNA"/>
</dbReference>
<dbReference type="PROSITE" id="PS51257">
    <property type="entry name" value="PROKAR_LIPOPROTEIN"/>
    <property type="match status" value="1"/>
</dbReference>
<dbReference type="Pfam" id="PF08522">
    <property type="entry name" value="BT_3987-like_N"/>
    <property type="match status" value="1"/>
</dbReference>
<keyword evidence="3" id="KW-1185">Reference proteome</keyword>
<accession>A0A2K8Z4P5</accession>
<reference evidence="2 3" key="1">
    <citation type="submission" date="2017-11" db="EMBL/GenBank/DDBJ databases">
        <title>Taxonomic description and genome sequences of Spirosoma HA7 sp. nov., isolated from pollen microhabitat of Corylus avellana.</title>
        <authorList>
            <person name="Ambika Manirajan B."/>
            <person name="Suarez C."/>
            <person name="Ratering S."/>
            <person name="Geissler-Plaum R."/>
            <person name="Cardinale M."/>
            <person name="Sylvia S."/>
        </authorList>
    </citation>
    <scope>NUCLEOTIDE SEQUENCE [LARGE SCALE GENOMIC DNA]</scope>
    <source>
        <strain evidence="2 3">HA7</strain>
    </source>
</reference>